<dbReference type="AlphaFoldDB" id="A0A3N3PGJ5"/>
<proteinExistence type="predicted"/>
<dbReference type="InterPro" id="IPR013199">
    <property type="entry name" value="HTH_Mga_DNA-bd_dom"/>
</dbReference>
<dbReference type="Proteomes" id="UP000275941">
    <property type="component" value="Unassembled WGS sequence"/>
</dbReference>
<dbReference type="InterPro" id="IPR036388">
    <property type="entry name" value="WH-like_DNA-bd_sf"/>
</dbReference>
<dbReference type="Pfam" id="PF08280">
    <property type="entry name" value="HTH_Mga"/>
    <property type="match status" value="1"/>
</dbReference>
<evidence type="ECO:0008006" key="7">
    <source>
        <dbReference type="Google" id="ProtNLM"/>
    </source>
</evidence>
<evidence type="ECO:0000256" key="1">
    <source>
        <dbReference type="ARBA" id="ARBA00023015"/>
    </source>
</evidence>
<comment type="caution">
    <text evidence="5">The sequence shown here is derived from an EMBL/GenBank/DDBJ whole genome shotgun (WGS) entry which is preliminary data.</text>
</comment>
<dbReference type="Gene3D" id="1.10.1790.40">
    <property type="match status" value="1"/>
</dbReference>
<dbReference type="OMA" id="RITHIIQ"/>
<dbReference type="Pfam" id="PF05043">
    <property type="entry name" value="Mga"/>
    <property type="match status" value="1"/>
</dbReference>
<dbReference type="PANTHER" id="PTHR30185">
    <property type="entry name" value="CRYPTIC BETA-GLUCOSIDE BGL OPERON ANTITERMINATOR"/>
    <property type="match status" value="1"/>
</dbReference>
<gene>
    <name evidence="5" type="ORF">EGW70_07280</name>
</gene>
<organism evidence="5 6">
    <name type="scientific">Enterococcus faecalis</name>
    <name type="common">Streptococcus faecalis</name>
    <dbReference type="NCBI Taxonomy" id="1351"/>
    <lineage>
        <taxon>Bacteria</taxon>
        <taxon>Bacillati</taxon>
        <taxon>Bacillota</taxon>
        <taxon>Bacilli</taxon>
        <taxon>Lactobacillales</taxon>
        <taxon>Enterococcaceae</taxon>
        <taxon>Enterococcus</taxon>
    </lineage>
</organism>
<evidence type="ECO:0000313" key="5">
    <source>
        <dbReference type="EMBL" id="ROY50493.1"/>
    </source>
</evidence>
<keyword evidence="1" id="KW-0805">Transcription regulation</keyword>
<feature type="domain" description="Mga helix-turn-helix" evidence="3">
    <location>
        <begin position="77"/>
        <end position="163"/>
    </location>
</feature>
<dbReference type="InterPro" id="IPR007737">
    <property type="entry name" value="Mga_HTH"/>
</dbReference>
<dbReference type="OrthoDB" id="2191210at2"/>
<evidence type="ECO:0000256" key="2">
    <source>
        <dbReference type="ARBA" id="ARBA00023163"/>
    </source>
</evidence>
<dbReference type="Pfam" id="PF18333">
    <property type="entry name" value="ssDNA_DBD"/>
    <property type="match status" value="1"/>
</dbReference>
<evidence type="ECO:0000259" key="3">
    <source>
        <dbReference type="Pfam" id="PF05043"/>
    </source>
</evidence>
<evidence type="ECO:0000313" key="6">
    <source>
        <dbReference type="Proteomes" id="UP000275941"/>
    </source>
</evidence>
<dbReference type="PANTHER" id="PTHR30185:SF18">
    <property type="entry name" value="TRANSCRIPTIONAL REGULATOR MTLR"/>
    <property type="match status" value="1"/>
</dbReference>
<evidence type="ECO:0000259" key="4">
    <source>
        <dbReference type="Pfam" id="PF08280"/>
    </source>
</evidence>
<dbReference type="EMBL" id="RKOR01000016">
    <property type="protein sequence ID" value="ROY50493.1"/>
    <property type="molecule type" value="Genomic_DNA"/>
</dbReference>
<dbReference type="CDD" id="cd05568">
    <property type="entry name" value="PTS_IIB_bgl_like"/>
    <property type="match status" value="1"/>
</dbReference>
<feature type="domain" description="M protein trans-acting positive regulator (MGA) HTH" evidence="4">
    <location>
        <begin position="11"/>
        <end position="68"/>
    </location>
</feature>
<accession>A0A3N3PGJ5</accession>
<sequence>MYSMLKRVITEKDLLRQIRLLEQLLNVPQLTAKRLATQIQTTERTVFSDLQYIRSQLPADWSIETDSSGIRLRNQGNAQTNELWSLFLPQSISIQLLKELLFTKELVTTSFLSTSGVSYETLKRHIKKMNLALRDFHLTIQLTTTTIQLIGAESNIRIFYHRLLVPFTHNNYFFDDYSIHEEHYFQFLKQVYNSELTVETEEIFGACWFFINTIRNKANCRVSQFSFDSKDVLFQLYQPSLAKLYASEGIYLQGEESFFAFFCFLESWNYDNVYGETLASALHTHYSQLRKSLQQFVTNLSTEEARPDLIQTNLLDNLLLLFIKYTESPTLSEQFQLEYQELMTEQAAEDLALSKSNQELLEILSRYTTIEEPTYFLSLASLLEKQASYSIQAQTMTAYFLFQGEPAWKAFLQQELAAYLGTRVKLQAIEYVELSQLTLNEADIIISNFPLDHLDLPVFYLSLIPTKNELRRLAELTLHSYF</sequence>
<keyword evidence="2" id="KW-0804">Transcription</keyword>
<protein>
    <recommendedName>
        <fullName evidence="7">M protein trans-acting positive regulator</fullName>
    </recommendedName>
</protein>
<dbReference type="InterPro" id="IPR050661">
    <property type="entry name" value="BglG_antiterminators"/>
</dbReference>
<dbReference type="Gene3D" id="1.10.1790.30">
    <property type="match status" value="1"/>
</dbReference>
<name>A0A3N3PGJ5_ENTFL</name>
<dbReference type="Gene3D" id="1.10.10.10">
    <property type="entry name" value="Winged helix-like DNA-binding domain superfamily/Winged helix DNA-binding domain"/>
    <property type="match status" value="1"/>
</dbReference>
<dbReference type="Gene3D" id="3.40.50.2300">
    <property type="match status" value="1"/>
</dbReference>
<reference evidence="5 6" key="1">
    <citation type="submission" date="2018-10" db="EMBL/GenBank/DDBJ databases">
        <title>Genotypes and phenotypes of Enterococci isolated from broiler chickens.</title>
        <authorList>
            <person name="Muhammad A.R."/>
            <person name="Diarra M.S."/>
        </authorList>
    </citation>
    <scope>NUCLEOTIDE SEQUENCE [LARGE SCALE GENOMIC DNA]</scope>
    <source>
        <strain evidence="5 6">P7 C A21</strain>
    </source>
</reference>